<feature type="compositionally biased region" description="Basic and acidic residues" evidence="1">
    <location>
        <begin position="174"/>
        <end position="187"/>
    </location>
</feature>
<feature type="compositionally biased region" description="Low complexity" evidence="1">
    <location>
        <begin position="104"/>
        <end position="115"/>
    </location>
</feature>
<feature type="compositionally biased region" description="Low complexity" evidence="1">
    <location>
        <begin position="135"/>
        <end position="144"/>
    </location>
</feature>
<proteinExistence type="predicted"/>
<dbReference type="Proteomes" id="UP000254150">
    <property type="component" value="Unassembled WGS sequence"/>
</dbReference>
<feature type="region of interest" description="Disordered" evidence="1">
    <location>
        <begin position="423"/>
        <end position="444"/>
    </location>
</feature>
<sequence length="444" mass="46431">MRIHRSAPKRAFTTLPNATARDKRLSWTAAGILTYLLGLPDGSRTSVRQLAGLRDEGRDRVAAALRQLEETRYLRRVRSRGPAGRLSTHYEVFDVPYVDEPGVPGLPGVPEAAAARGPLRGNPDSGEPRDGGSGHTHTGKTGSTRPPTLGVPSPGAHGAESAGPGGRRRQRGRAGAEAEPRERRTEPRGQGLARDSGPAPAPAPASDPAGPARLVPAPRGPDGARGAEPVSTASAPTAATSPATPLEAPPIAWETAEAAEGQMPPPDPADAPQRPRREEPLTGSAELLSRLGLRDRRLTLGADEARELAPLLDEWFAVGADEASVFHALTSGLPDRVHAAAALVADRLRRKKPAPRPPKPRPASRPACTNCAAPMFQPGLCRACRRELARYGDLPPDPVDHSVTPATAVTGAAAVRKAFHVNGPARGPQLRGVPLPGAGPAPAW</sequence>
<evidence type="ECO:0008006" key="4">
    <source>
        <dbReference type="Google" id="ProtNLM"/>
    </source>
</evidence>
<dbReference type="RefSeq" id="WP_115067669.1">
    <property type="nucleotide sequence ID" value="NZ_UHID01000001.1"/>
</dbReference>
<feature type="compositionally biased region" description="Low complexity" evidence="1">
    <location>
        <begin position="188"/>
        <end position="198"/>
    </location>
</feature>
<dbReference type="AlphaFoldDB" id="A0A380ML41"/>
<feature type="region of interest" description="Disordered" evidence="1">
    <location>
        <begin position="104"/>
        <end position="288"/>
    </location>
</feature>
<name>A0A380ML41_STRGR</name>
<reference evidence="2 3" key="1">
    <citation type="submission" date="2018-06" db="EMBL/GenBank/DDBJ databases">
        <authorList>
            <consortium name="Pathogen Informatics"/>
            <person name="Doyle S."/>
        </authorList>
    </citation>
    <scope>NUCLEOTIDE SEQUENCE [LARGE SCALE GENOMIC DNA]</scope>
    <source>
        <strain evidence="2 3">NCTC7807</strain>
    </source>
</reference>
<evidence type="ECO:0000256" key="1">
    <source>
        <dbReference type="SAM" id="MobiDB-lite"/>
    </source>
</evidence>
<accession>A0A380ML41</accession>
<dbReference type="EMBL" id="UHID01000001">
    <property type="protein sequence ID" value="SUO93032.1"/>
    <property type="molecule type" value="Genomic_DNA"/>
</dbReference>
<feature type="compositionally biased region" description="Low complexity" evidence="1">
    <location>
        <begin position="227"/>
        <end position="250"/>
    </location>
</feature>
<evidence type="ECO:0000313" key="2">
    <source>
        <dbReference type="EMBL" id="SUO93032.1"/>
    </source>
</evidence>
<organism evidence="2 3">
    <name type="scientific">Streptomyces griseus</name>
    <dbReference type="NCBI Taxonomy" id="1911"/>
    <lineage>
        <taxon>Bacteria</taxon>
        <taxon>Bacillati</taxon>
        <taxon>Actinomycetota</taxon>
        <taxon>Actinomycetes</taxon>
        <taxon>Kitasatosporales</taxon>
        <taxon>Streptomycetaceae</taxon>
        <taxon>Streptomyces</taxon>
    </lineage>
</organism>
<protein>
    <recommendedName>
        <fullName evidence="4">Helix-turn-helix domain-containing protein</fullName>
    </recommendedName>
</protein>
<gene>
    <name evidence="2" type="ORF">NCTC7807_00157</name>
</gene>
<evidence type="ECO:0000313" key="3">
    <source>
        <dbReference type="Proteomes" id="UP000254150"/>
    </source>
</evidence>